<dbReference type="AlphaFoldDB" id="A0AA39C7P9"/>
<evidence type="ECO:0000313" key="5">
    <source>
        <dbReference type="Proteomes" id="UP001168990"/>
    </source>
</evidence>
<proteinExistence type="inferred from homology"/>
<protein>
    <recommendedName>
        <fullName evidence="3">Sulfotransferase domain-containing protein</fullName>
    </recommendedName>
</protein>
<evidence type="ECO:0000259" key="3">
    <source>
        <dbReference type="Pfam" id="PF00685"/>
    </source>
</evidence>
<dbReference type="GO" id="GO:0008146">
    <property type="term" value="F:sulfotransferase activity"/>
    <property type="evidence" value="ECO:0007669"/>
    <property type="project" value="InterPro"/>
</dbReference>
<dbReference type="InterPro" id="IPR027417">
    <property type="entry name" value="P-loop_NTPase"/>
</dbReference>
<gene>
    <name evidence="4" type="ORF">PV328_010164</name>
</gene>
<evidence type="ECO:0000313" key="4">
    <source>
        <dbReference type="EMBL" id="KAK0159267.1"/>
    </source>
</evidence>
<organism evidence="4 5">
    <name type="scientific">Microctonus aethiopoides</name>
    <dbReference type="NCBI Taxonomy" id="144406"/>
    <lineage>
        <taxon>Eukaryota</taxon>
        <taxon>Metazoa</taxon>
        <taxon>Ecdysozoa</taxon>
        <taxon>Arthropoda</taxon>
        <taxon>Hexapoda</taxon>
        <taxon>Insecta</taxon>
        <taxon>Pterygota</taxon>
        <taxon>Neoptera</taxon>
        <taxon>Endopterygota</taxon>
        <taxon>Hymenoptera</taxon>
        <taxon>Apocrita</taxon>
        <taxon>Ichneumonoidea</taxon>
        <taxon>Braconidae</taxon>
        <taxon>Euphorinae</taxon>
        <taxon>Microctonus</taxon>
    </lineage>
</organism>
<keyword evidence="5" id="KW-1185">Reference proteome</keyword>
<dbReference type="InterPro" id="IPR000863">
    <property type="entry name" value="Sulfotransferase_dom"/>
</dbReference>
<evidence type="ECO:0000256" key="1">
    <source>
        <dbReference type="ARBA" id="ARBA00005771"/>
    </source>
</evidence>
<comment type="caution">
    <text evidence="4">The sequence shown here is derived from an EMBL/GenBank/DDBJ whole genome shotgun (WGS) entry which is preliminary data.</text>
</comment>
<sequence length="319" mass="37469">MQLVYKTVDGSIGEKLDRMFGVKSSFLRVEPSNCLLPPEFVLLGTKIRDMKIYDDDVWMVSYPRTGSHWAQEMVWCIGNNFNYEDAKVPLLLRNPLLEGSALMVTGKYVKFFSQLGNSVENVEKSPRPRYVKTHLPWELLPREMNEIKPKIIYVARNAKDTCVSFYHYCKLMHNLEGTFEEFAELLLNDTAPMGPFWKHVLSFWNRRNEKNIFFLTYEEMKKNQHDVIIKMAEFLGKTVTEEQIKELEAHLEFSKMAANPAINLQQILTQDNDDDPNVKFIRKGKIGDWRNYMDDELSRKFDEWTNKNLMETGLVFDDH</sequence>
<accession>A0AA39C7P9</accession>
<comment type="similarity">
    <text evidence="1">Belongs to the sulfotransferase 1 family.</text>
</comment>
<dbReference type="EMBL" id="JAQQBS010001424">
    <property type="protein sequence ID" value="KAK0159267.1"/>
    <property type="molecule type" value="Genomic_DNA"/>
</dbReference>
<keyword evidence="2" id="KW-0808">Transferase</keyword>
<name>A0AA39C7P9_9HYME</name>
<dbReference type="PANTHER" id="PTHR11783">
    <property type="entry name" value="SULFOTRANSFERASE SULT"/>
    <property type="match status" value="1"/>
</dbReference>
<dbReference type="Proteomes" id="UP001168990">
    <property type="component" value="Unassembled WGS sequence"/>
</dbReference>
<dbReference type="Pfam" id="PF00685">
    <property type="entry name" value="Sulfotransfer_1"/>
    <property type="match status" value="1"/>
</dbReference>
<evidence type="ECO:0000256" key="2">
    <source>
        <dbReference type="ARBA" id="ARBA00022679"/>
    </source>
</evidence>
<feature type="domain" description="Sulfotransferase" evidence="3">
    <location>
        <begin position="54"/>
        <end position="312"/>
    </location>
</feature>
<dbReference type="SUPFAM" id="SSF52540">
    <property type="entry name" value="P-loop containing nucleoside triphosphate hydrolases"/>
    <property type="match status" value="1"/>
</dbReference>
<reference evidence="4" key="1">
    <citation type="journal article" date="2023" name="bioRxiv">
        <title>Scaffold-level genome assemblies of two parasitoid biocontrol wasps reveal the parthenogenesis mechanism and an associated novel virus.</title>
        <authorList>
            <person name="Inwood S."/>
            <person name="Skelly J."/>
            <person name="Guhlin J."/>
            <person name="Harrop T."/>
            <person name="Goldson S."/>
            <person name="Dearden P."/>
        </authorList>
    </citation>
    <scope>NUCLEOTIDE SEQUENCE</scope>
    <source>
        <strain evidence="4">Irish</strain>
        <tissue evidence="4">Whole body</tissue>
    </source>
</reference>
<dbReference type="Gene3D" id="3.40.50.300">
    <property type="entry name" value="P-loop containing nucleotide triphosphate hydrolases"/>
    <property type="match status" value="1"/>
</dbReference>
<reference evidence="4" key="2">
    <citation type="submission" date="2023-03" db="EMBL/GenBank/DDBJ databases">
        <authorList>
            <person name="Inwood S.N."/>
            <person name="Skelly J.G."/>
            <person name="Guhlin J."/>
            <person name="Harrop T.W.R."/>
            <person name="Goldson S.G."/>
            <person name="Dearden P.K."/>
        </authorList>
    </citation>
    <scope>NUCLEOTIDE SEQUENCE</scope>
    <source>
        <strain evidence="4">Irish</strain>
        <tissue evidence="4">Whole body</tissue>
    </source>
</reference>